<keyword evidence="7" id="KW-0539">Nucleus</keyword>
<organism evidence="11 12">
    <name type="scientific">Meganyctiphanes norvegica</name>
    <name type="common">Northern krill</name>
    <name type="synonym">Thysanopoda norvegica</name>
    <dbReference type="NCBI Taxonomy" id="48144"/>
    <lineage>
        <taxon>Eukaryota</taxon>
        <taxon>Metazoa</taxon>
        <taxon>Ecdysozoa</taxon>
        <taxon>Arthropoda</taxon>
        <taxon>Crustacea</taxon>
        <taxon>Multicrustacea</taxon>
        <taxon>Malacostraca</taxon>
        <taxon>Eumalacostraca</taxon>
        <taxon>Eucarida</taxon>
        <taxon>Euphausiacea</taxon>
        <taxon>Euphausiidae</taxon>
        <taxon>Meganyctiphanes</taxon>
    </lineage>
</organism>
<feature type="compositionally biased region" description="Low complexity" evidence="9">
    <location>
        <begin position="265"/>
        <end position="274"/>
    </location>
</feature>
<evidence type="ECO:0000313" key="12">
    <source>
        <dbReference type="Proteomes" id="UP001497623"/>
    </source>
</evidence>
<dbReference type="PROSITE" id="PS50114">
    <property type="entry name" value="GATA_ZN_FINGER_2"/>
    <property type="match status" value="1"/>
</dbReference>
<dbReference type="PANTHER" id="PTHR10071:SF281">
    <property type="entry name" value="BOX A-BINDING FACTOR-RELATED"/>
    <property type="match status" value="1"/>
</dbReference>
<keyword evidence="2" id="KW-0479">Metal-binding</keyword>
<evidence type="ECO:0000256" key="7">
    <source>
        <dbReference type="ARBA" id="ARBA00023242"/>
    </source>
</evidence>
<sequence length="317" mass="34248">MSRPYLARQPQHASGGERYAPRCCQLLPSAAKKRGHWQGRKQVLPRGFRFYRANIYKHAIVSKIPVLPSIESGYLCRYVGQATVSPKLMPYAMCSNCGTNNTKLWRRNDKGEIVCNACGLYFKLHGINRPSHLFREAPMTRRRNPKKKKDSEPGGQTDLQEQNTNDSMSGEQSMLETDPQDGLAVLNAALTLNSLLAKAKAQEAANQAHREAQEAAVRDATHGPPHNQHYRHNQQSPTPSQFNIQNDGNMSGEGRGPPPALLKIPMPSGRSNSGPGNGGMAHHSHAPPGGGMGGLLLAATKAAQAEAAAAAAAANMP</sequence>
<dbReference type="GO" id="GO:0008270">
    <property type="term" value="F:zinc ion binding"/>
    <property type="evidence" value="ECO:0007669"/>
    <property type="project" value="UniProtKB-KW"/>
</dbReference>
<evidence type="ECO:0000259" key="10">
    <source>
        <dbReference type="PROSITE" id="PS50114"/>
    </source>
</evidence>
<feature type="region of interest" description="Disordered" evidence="9">
    <location>
        <begin position="203"/>
        <end position="292"/>
    </location>
</feature>
<keyword evidence="6" id="KW-0804">Transcription</keyword>
<dbReference type="PANTHER" id="PTHR10071">
    <property type="entry name" value="TRANSCRIPTION FACTOR GATA FAMILY MEMBER"/>
    <property type="match status" value="1"/>
</dbReference>
<feature type="region of interest" description="Disordered" evidence="9">
    <location>
        <begin position="133"/>
        <end position="177"/>
    </location>
</feature>
<evidence type="ECO:0000256" key="9">
    <source>
        <dbReference type="SAM" id="MobiDB-lite"/>
    </source>
</evidence>
<evidence type="ECO:0000313" key="11">
    <source>
        <dbReference type="EMBL" id="CAL4191721.1"/>
    </source>
</evidence>
<dbReference type="SUPFAM" id="SSF57716">
    <property type="entry name" value="Glucocorticoid receptor-like (DNA-binding domain)"/>
    <property type="match status" value="1"/>
</dbReference>
<keyword evidence="4" id="KW-0862">Zinc</keyword>
<dbReference type="InterPro" id="IPR000679">
    <property type="entry name" value="Znf_GATA"/>
</dbReference>
<reference evidence="11 12" key="1">
    <citation type="submission" date="2024-05" db="EMBL/GenBank/DDBJ databases">
        <authorList>
            <person name="Wallberg A."/>
        </authorList>
    </citation>
    <scope>NUCLEOTIDE SEQUENCE [LARGE SCALE GENOMIC DNA]</scope>
</reference>
<accession>A0AAV2SI66</accession>
<evidence type="ECO:0000256" key="4">
    <source>
        <dbReference type="ARBA" id="ARBA00022833"/>
    </source>
</evidence>
<dbReference type="Proteomes" id="UP001497623">
    <property type="component" value="Unassembled WGS sequence"/>
</dbReference>
<evidence type="ECO:0000256" key="3">
    <source>
        <dbReference type="ARBA" id="ARBA00022771"/>
    </source>
</evidence>
<comment type="caution">
    <text evidence="11">The sequence shown here is derived from an EMBL/GenBank/DDBJ whole genome shotgun (WGS) entry which is preliminary data.</text>
</comment>
<dbReference type="PRINTS" id="PR00619">
    <property type="entry name" value="GATAZNFINGER"/>
</dbReference>
<dbReference type="GO" id="GO:0045944">
    <property type="term" value="P:positive regulation of transcription by RNA polymerase II"/>
    <property type="evidence" value="ECO:0007669"/>
    <property type="project" value="TreeGrafter"/>
</dbReference>
<dbReference type="GO" id="GO:0000978">
    <property type="term" value="F:RNA polymerase II cis-regulatory region sequence-specific DNA binding"/>
    <property type="evidence" value="ECO:0007669"/>
    <property type="project" value="TreeGrafter"/>
</dbReference>
<keyword evidence="12" id="KW-1185">Reference proteome</keyword>
<proteinExistence type="predicted"/>
<dbReference type="GO" id="GO:0045165">
    <property type="term" value="P:cell fate commitment"/>
    <property type="evidence" value="ECO:0007669"/>
    <property type="project" value="TreeGrafter"/>
</dbReference>
<protein>
    <recommendedName>
        <fullName evidence="10">GATA-type domain-containing protein</fullName>
    </recommendedName>
</protein>
<dbReference type="GO" id="GO:0005634">
    <property type="term" value="C:nucleus"/>
    <property type="evidence" value="ECO:0007669"/>
    <property type="project" value="UniProtKB-SubCell"/>
</dbReference>
<feature type="compositionally biased region" description="Basic and acidic residues" evidence="9">
    <location>
        <begin position="208"/>
        <end position="221"/>
    </location>
</feature>
<keyword evidence="5" id="KW-0805">Transcription regulation</keyword>
<feature type="non-terminal residue" evidence="11">
    <location>
        <position position="317"/>
    </location>
</feature>
<evidence type="ECO:0000256" key="8">
    <source>
        <dbReference type="PROSITE-ProRule" id="PRU00094"/>
    </source>
</evidence>
<dbReference type="Gene3D" id="3.30.50.10">
    <property type="entry name" value="Erythroid Transcription Factor GATA-1, subunit A"/>
    <property type="match status" value="1"/>
</dbReference>
<feature type="domain" description="GATA-type" evidence="10">
    <location>
        <begin position="94"/>
        <end position="141"/>
    </location>
</feature>
<name>A0AAV2SI66_MEGNR</name>
<comment type="subcellular location">
    <subcellularLocation>
        <location evidence="1">Nucleus</location>
    </subcellularLocation>
</comment>
<dbReference type="SMART" id="SM00401">
    <property type="entry name" value="ZnF_GATA"/>
    <property type="match status" value="1"/>
</dbReference>
<gene>
    <name evidence="11" type="ORF">MNOR_LOCUS36628</name>
</gene>
<keyword evidence="3 8" id="KW-0863">Zinc-finger</keyword>
<feature type="compositionally biased region" description="Polar residues" evidence="9">
    <location>
        <begin position="233"/>
        <end position="249"/>
    </location>
</feature>
<dbReference type="PROSITE" id="PS00344">
    <property type="entry name" value="GATA_ZN_FINGER_1"/>
    <property type="match status" value="1"/>
</dbReference>
<dbReference type="Pfam" id="PF00320">
    <property type="entry name" value="GATA"/>
    <property type="match status" value="1"/>
</dbReference>
<dbReference type="GO" id="GO:0000981">
    <property type="term" value="F:DNA-binding transcription factor activity, RNA polymerase II-specific"/>
    <property type="evidence" value="ECO:0007669"/>
    <property type="project" value="TreeGrafter"/>
</dbReference>
<feature type="compositionally biased region" description="Polar residues" evidence="9">
    <location>
        <begin position="157"/>
        <end position="175"/>
    </location>
</feature>
<dbReference type="InterPro" id="IPR013088">
    <property type="entry name" value="Znf_NHR/GATA"/>
</dbReference>
<evidence type="ECO:0000256" key="6">
    <source>
        <dbReference type="ARBA" id="ARBA00023163"/>
    </source>
</evidence>
<evidence type="ECO:0000256" key="5">
    <source>
        <dbReference type="ARBA" id="ARBA00023015"/>
    </source>
</evidence>
<dbReference type="InterPro" id="IPR039355">
    <property type="entry name" value="Transcription_factor_GATA"/>
</dbReference>
<dbReference type="EMBL" id="CAXKWB010068021">
    <property type="protein sequence ID" value="CAL4191721.1"/>
    <property type="molecule type" value="Genomic_DNA"/>
</dbReference>
<dbReference type="AlphaFoldDB" id="A0AAV2SI66"/>
<dbReference type="GO" id="GO:0000122">
    <property type="term" value="P:negative regulation of transcription by RNA polymerase II"/>
    <property type="evidence" value="ECO:0007669"/>
    <property type="project" value="TreeGrafter"/>
</dbReference>
<evidence type="ECO:0000256" key="2">
    <source>
        <dbReference type="ARBA" id="ARBA00022723"/>
    </source>
</evidence>
<dbReference type="CDD" id="cd00202">
    <property type="entry name" value="ZnF_GATA"/>
    <property type="match status" value="1"/>
</dbReference>
<evidence type="ECO:0000256" key="1">
    <source>
        <dbReference type="ARBA" id="ARBA00004123"/>
    </source>
</evidence>